<feature type="transmembrane region" description="Helical" evidence="2">
    <location>
        <begin position="395"/>
        <end position="418"/>
    </location>
</feature>
<keyword evidence="2" id="KW-0472">Membrane</keyword>
<sequence length="515" mass="58857">MLLYLLLFSIKSFPKFTILLADDNDKSQCNQISSNFENYFNTGIYKNLNFTRDQASDISKAYQAFLCTYKKLDIDDALENVNKNTEVLIIYAIEVDNEIDFNKLKNKMAVYVLNGEDIYTKLENSEKPKNMFSQISMLSSSILKVLNDSESYIISKKKNKKTSTIEIEGSMSNKVSFLAIFDQYNLKFKSDIDCPYIYLRNCQFQLNSFEIQSANLLVDPISFESLYSIRNKVKISANEFGLIVDKKQTIRLSFSTNNVNFAFSNQDFPQEESNYQTFTSSPIPNSWFKSICVVSLSIQYSLYLTQDFVPNESVLPLINISIKSNDDISLSVLDKENIVIRTESYNQNAWNQIDNKPTISLDYNSDQYSVESPNDIDVVNQNSNQSTGINKKKKIIILSVISASAIVIILIVLICIIVRKNRNKTQVVYINQDSHQGNPSKKDFKDDITKNNDEKELSDQEKIEDDEDDCCPSNHNINAFDYNNQPQNDAFPPPAIESPSYLPYDAPNSAYTTPF</sequence>
<evidence type="ECO:0000313" key="5">
    <source>
        <dbReference type="Proteomes" id="UP001470230"/>
    </source>
</evidence>
<reference evidence="4 5" key="1">
    <citation type="submission" date="2024-04" db="EMBL/GenBank/DDBJ databases">
        <title>Tritrichomonas musculus Genome.</title>
        <authorList>
            <person name="Alves-Ferreira E."/>
            <person name="Grigg M."/>
            <person name="Lorenzi H."/>
            <person name="Galac M."/>
        </authorList>
    </citation>
    <scope>NUCLEOTIDE SEQUENCE [LARGE SCALE GENOMIC DNA]</scope>
    <source>
        <strain evidence="4 5">EAF2021</strain>
    </source>
</reference>
<feature type="compositionally biased region" description="Basic and acidic residues" evidence="1">
    <location>
        <begin position="440"/>
        <end position="461"/>
    </location>
</feature>
<proteinExistence type="predicted"/>
<name>A0ABR2H1Z9_9EUKA</name>
<organism evidence="4 5">
    <name type="scientific">Tritrichomonas musculus</name>
    <dbReference type="NCBI Taxonomy" id="1915356"/>
    <lineage>
        <taxon>Eukaryota</taxon>
        <taxon>Metamonada</taxon>
        <taxon>Parabasalia</taxon>
        <taxon>Tritrichomonadida</taxon>
        <taxon>Tritrichomonadidae</taxon>
        <taxon>Tritrichomonas</taxon>
    </lineage>
</organism>
<protein>
    <submittedName>
        <fullName evidence="4">Uncharacterized protein</fullName>
    </submittedName>
</protein>
<evidence type="ECO:0000256" key="3">
    <source>
        <dbReference type="SAM" id="SignalP"/>
    </source>
</evidence>
<feature type="chain" id="PRO_5045602160" evidence="3">
    <location>
        <begin position="22"/>
        <end position="515"/>
    </location>
</feature>
<feature type="region of interest" description="Disordered" evidence="1">
    <location>
        <begin position="433"/>
        <end position="515"/>
    </location>
</feature>
<accession>A0ABR2H1Z9</accession>
<keyword evidence="5" id="KW-1185">Reference proteome</keyword>
<evidence type="ECO:0000256" key="1">
    <source>
        <dbReference type="SAM" id="MobiDB-lite"/>
    </source>
</evidence>
<feature type="compositionally biased region" description="Polar residues" evidence="1">
    <location>
        <begin position="473"/>
        <end position="488"/>
    </location>
</feature>
<keyword evidence="2" id="KW-0812">Transmembrane</keyword>
<dbReference type="Proteomes" id="UP001470230">
    <property type="component" value="Unassembled WGS sequence"/>
</dbReference>
<dbReference type="EMBL" id="JAPFFF010000048">
    <property type="protein sequence ID" value="KAK8840232.1"/>
    <property type="molecule type" value="Genomic_DNA"/>
</dbReference>
<comment type="caution">
    <text evidence="4">The sequence shown here is derived from an EMBL/GenBank/DDBJ whole genome shotgun (WGS) entry which is preliminary data.</text>
</comment>
<keyword evidence="3" id="KW-0732">Signal</keyword>
<evidence type="ECO:0000256" key="2">
    <source>
        <dbReference type="SAM" id="Phobius"/>
    </source>
</evidence>
<evidence type="ECO:0000313" key="4">
    <source>
        <dbReference type="EMBL" id="KAK8840232.1"/>
    </source>
</evidence>
<keyword evidence="2" id="KW-1133">Transmembrane helix</keyword>
<feature type="signal peptide" evidence="3">
    <location>
        <begin position="1"/>
        <end position="21"/>
    </location>
</feature>
<gene>
    <name evidence="4" type="ORF">M9Y10_031177</name>
</gene>